<accession>A0ABT8YD86</accession>
<keyword evidence="4" id="KW-1185">Reference proteome</keyword>
<dbReference type="SUPFAM" id="SSF53474">
    <property type="entry name" value="alpha/beta-Hydrolases"/>
    <property type="match status" value="1"/>
</dbReference>
<dbReference type="Pfam" id="PF07859">
    <property type="entry name" value="Abhydrolase_3"/>
    <property type="match status" value="1"/>
</dbReference>
<keyword evidence="1 3" id="KW-0378">Hydrolase</keyword>
<organism evidence="3 4">
    <name type="scientific">Sphingomonas natans</name>
    <dbReference type="NCBI Taxonomy" id="3063330"/>
    <lineage>
        <taxon>Bacteria</taxon>
        <taxon>Pseudomonadati</taxon>
        <taxon>Pseudomonadota</taxon>
        <taxon>Alphaproteobacteria</taxon>
        <taxon>Sphingomonadales</taxon>
        <taxon>Sphingomonadaceae</taxon>
        <taxon>Sphingomonas</taxon>
    </lineage>
</organism>
<comment type="caution">
    <text evidence="3">The sequence shown here is derived from an EMBL/GenBank/DDBJ whole genome shotgun (WGS) entry which is preliminary data.</text>
</comment>
<protein>
    <submittedName>
        <fullName evidence="3">Alpha/beta hydrolase</fullName>
    </submittedName>
</protein>
<evidence type="ECO:0000259" key="2">
    <source>
        <dbReference type="Pfam" id="PF07859"/>
    </source>
</evidence>
<evidence type="ECO:0000313" key="3">
    <source>
        <dbReference type="EMBL" id="MDO6416284.1"/>
    </source>
</evidence>
<dbReference type="InterPro" id="IPR013094">
    <property type="entry name" value="AB_hydrolase_3"/>
</dbReference>
<dbReference type="GO" id="GO:0016787">
    <property type="term" value="F:hydrolase activity"/>
    <property type="evidence" value="ECO:0007669"/>
    <property type="project" value="UniProtKB-KW"/>
</dbReference>
<dbReference type="EMBL" id="JAUOTP010000010">
    <property type="protein sequence ID" value="MDO6416284.1"/>
    <property type="molecule type" value="Genomic_DNA"/>
</dbReference>
<evidence type="ECO:0000256" key="1">
    <source>
        <dbReference type="ARBA" id="ARBA00022801"/>
    </source>
</evidence>
<dbReference type="InterPro" id="IPR050300">
    <property type="entry name" value="GDXG_lipolytic_enzyme"/>
</dbReference>
<sequence length="356" mass="38071">MFAVDPDRRAFGVGLIASALAATSAVAQQRTPPGLSPSDWSQIWPPREVIPLWPDRPPGRVAAFEIPAIPAGWTGGAWPASFLRRTSVPTLNVFRPARPNGAALLVCPGGSYVFVSAANEGVDVARVFNAIGVTVFVLSYRLPGEGWRERADVPLQDAQRAMRLIRQRAWTFGIRPDTVGVLGFSAGGQLAATLAADHAEQVYLPVDAADRESARPAYAGLIYPVILTSGAYAHARAHGIARPVANAGTADASLSGSAHLRRDASLFSRPCSRRHDRADREQPRYAGCASQRRRTVRSASIRRGPACVRHRPIGAGERSLAEALRSLGAPRRACRVVMIDVHAGGRGHSSADRVLP</sequence>
<gene>
    <name evidence="3" type="ORF">Q4F19_18000</name>
</gene>
<dbReference type="Proteomes" id="UP001169764">
    <property type="component" value="Unassembled WGS sequence"/>
</dbReference>
<dbReference type="Gene3D" id="3.40.50.1820">
    <property type="entry name" value="alpha/beta hydrolase"/>
    <property type="match status" value="1"/>
</dbReference>
<name>A0ABT8YD86_9SPHN</name>
<dbReference type="PANTHER" id="PTHR48081:SF6">
    <property type="entry name" value="PEPTIDASE S9 PROLYL OLIGOPEPTIDASE CATALYTIC DOMAIN-CONTAINING PROTEIN"/>
    <property type="match status" value="1"/>
</dbReference>
<reference evidence="3" key="1">
    <citation type="submission" date="2023-07" db="EMBL/GenBank/DDBJ databases">
        <authorList>
            <person name="Kim M."/>
        </authorList>
    </citation>
    <scope>NUCLEOTIDE SEQUENCE</scope>
    <source>
        <strain evidence="3">BIUV-7</strain>
    </source>
</reference>
<dbReference type="PANTHER" id="PTHR48081">
    <property type="entry name" value="AB HYDROLASE SUPERFAMILY PROTEIN C4A8.06C"/>
    <property type="match status" value="1"/>
</dbReference>
<feature type="domain" description="Alpha/beta hydrolase fold-3" evidence="2">
    <location>
        <begin position="109"/>
        <end position="229"/>
    </location>
</feature>
<proteinExistence type="predicted"/>
<dbReference type="RefSeq" id="WP_303545609.1">
    <property type="nucleotide sequence ID" value="NZ_JAUOTP010000010.1"/>
</dbReference>
<dbReference type="InterPro" id="IPR029058">
    <property type="entry name" value="AB_hydrolase_fold"/>
</dbReference>
<evidence type="ECO:0000313" key="4">
    <source>
        <dbReference type="Proteomes" id="UP001169764"/>
    </source>
</evidence>